<dbReference type="AlphaFoldDB" id="A0A0H2U3K3"/>
<name>A0A0H2U3K3_MAGP6</name>
<evidence type="ECO:0000259" key="2">
    <source>
        <dbReference type="Pfam" id="PF01073"/>
    </source>
</evidence>
<feature type="non-terminal residue" evidence="3">
    <location>
        <position position="230"/>
    </location>
</feature>
<feature type="domain" description="3-beta hydroxysteroid dehydrogenase/isomerase" evidence="2">
    <location>
        <begin position="114"/>
        <end position="229"/>
    </location>
</feature>
<sequence length="230" mass="24836">MPNSSCSTPTLVAVTTVAANASRVPVMDGLQLPTLSSARSLVAAALAASFSLVLLYLVILNRAMCRTPVQMRKVAQRPWTKKQLNEQYDKLRRKPITITSTAGQLPPRLERRYVVVGGSGLVGGYIVLQLLARGQLPESIRIVDFQKPHRNDMVVGPAADVDFAKADISSAASVQAAFARPWPRSVAHLPLTVFHTAAIIVPSDRSELIYRVCRSVNVDGTANVVQAARA</sequence>
<proteinExistence type="predicted"/>
<dbReference type="OrthoDB" id="10058185at2759"/>
<protein>
    <recommendedName>
        <fullName evidence="2">3-beta hydroxysteroid dehydrogenase/isomerase domain-containing protein</fullName>
    </recommendedName>
</protein>
<dbReference type="InterPro" id="IPR002225">
    <property type="entry name" value="3Beta_OHSteriod_DH/Estase"/>
</dbReference>
<reference evidence="3" key="2">
    <citation type="submission" date="2011-03" db="EMBL/GenBank/DDBJ databases">
        <title>Annotation of Magnaporthe poae ATCC 64411.</title>
        <authorList>
            <person name="Ma L.-J."/>
            <person name="Dead R."/>
            <person name="Young S.K."/>
            <person name="Zeng Q."/>
            <person name="Gargeya S."/>
            <person name="Fitzgerald M."/>
            <person name="Haas B."/>
            <person name="Abouelleil A."/>
            <person name="Alvarado L."/>
            <person name="Arachchi H.M."/>
            <person name="Berlin A."/>
            <person name="Brown A."/>
            <person name="Chapman S.B."/>
            <person name="Chen Z."/>
            <person name="Dunbar C."/>
            <person name="Freedman E."/>
            <person name="Gearin G."/>
            <person name="Gellesch M."/>
            <person name="Goldberg J."/>
            <person name="Griggs A."/>
            <person name="Gujja S."/>
            <person name="Heiman D."/>
            <person name="Howarth C."/>
            <person name="Larson L."/>
            <person name="Lui A."/>
            <person name="MacDonald P.J.P."/>
            <person name="Mehta T."/>
            <person name="Montmayeur A."/>
            <person name="Murphy C."/>
            <person name="Neiman D."/>
            <person name="Pearson M."/>
            <person name="Priest M."/>
            <person name="Roberts A."/>
            <person name="Saif S."/>
            <person name="Shea T."/>
            <person name="Shenoy N."/>
            <person name="Sisk P."/>
            <person name="Stolte C."/>
            <person name="Sykes S."/>
            <person name="Yandava C."/>
            <person name="Wortman J."/>
            <person name="Nusbaum C."/>
            <person name="Birren B."/>
        </authorList>
    </citation>
    <scope>NUCLEOTIDE SEQUENCE</scope>
    <source>
        <strain evidence="3">ATCC 64411</strain>
    </source>
</reference>
<feature type="transmembrane region" description="Helical" evidence="1">
    <location>
        <begin position="37"/>
        <end position="59"/>
    </location>
</feature>
<dbReference type="VEuPathDB" id="FungiDB:MAPG_10311"/>
<dbReference type="GO" id="GO:0006694">
    <property type="term" value="P:steroid biosynthetic process"/>
    <property type="evidence" value="ECO:0007669"/>
    <property type="project" value="InterPro"/>
</dbReference>
<gene>
    <name evidence="3" type="ORF">MAPG_10311</name>
</gene>
<dbReference type="SUPFAM" id="SSF51735">
    <property type="entry name" value="NAD(P)-binding Rossmann-fold domains"/>
    <property type="match status" value="1"/>
</dbReference>
<keyword evidence="1" id="KW-0812">Transmembrane</keyword>
<reference evidence="3" key="1">
    <citation type="submission" date="2010-05" db="EMBL/GenBank/DDBJ databases">
        <title>The Genome Sequence of Magnaporthe poae strain ATCC 64411.</title>
        <authorList>
            <consortium name="The Broad Institute Genome Sequencing Platform"/>
            <consortium name="Broad Institute Genome Sequencing Center for Infectious Disease"/>
            <person name="Ma L.-J."/>
            <person name="Dead R."/>
            <person name="Young S."/>
            <person name="Zeng Q."/>
            <person name="Koehrsen M."/>
            <person name="Alvarado L."/>
            <person name="Berlin A."/>
            <person name="Chapman S.B."/>
            <person name="Chen Z."/>
            <person name="Freedman E."/>
            <person name="Gellesch M."/>
            <person name="Goldberg J."/>
            <person name="Griggs A."/>
            <person name="Gujja S."/>
            <person name="Heilman E.R."/>
            <person name="Heiman D."/>
            <person name="Hepburn T."/>
            <person name="Howarth C."/>
            <person name="Jen D."/>
            <person name="Larson L."/>
            <person name="Mehta T."/>
            <person name="Neiman D."/>
            <person name="Pearson M."/>
            <person name="Roberts A."/>
            <person name="Saif S."/>
            <person name="Shea T."/>
            <person name="Shenoy N."/>
            <person name="Sisk P."/>
            <person name="Stolte C."/>
            <person name="Sykes S."/>
            <person name="Walk T."/>
            <person name="White J."/>
            <person name="Yandava C."/>
            <person name="Haas B."/>
            <person name="Nusbaum C."/>
            <person name="Birren B."/>
        </authorList>
    </citation>
    <scope>NUCLEOTIDE SEQUENCE</scope>
    <source>
        <strain evidence="3">ATCC 64411</strain>
    </source>
</reference>
<feature type="transmembrane region" description="Helical" evidence="1">
    <location>
        <begin position="113"/>
        <end position="132"/>
    </location>
</feature>
<evidence type="ECO:0000313" key="3">
    <source>
        <dbReference type="EMBL" id="KLU90457.1"/>
    </source>
</evidence>
<dbReference type="EMBL" id="GL876975">
    <property type="protein sequence ID" value="KLU90457.1"/>
    <property type="molecule type" value="Genomic_DNA"/>
</dbReference>
<dbReference type="InterPro" id="IPR036291">
    <property type="entry name" value="NAD(P)-bd_dom_sf"/>
</dbReference>
<dbReference type="Gene3D" id="3.40.50.720">
    <property type="entry name" value="NAD(P)-binding Rossmann-like Domain"/>
    <property type="match status" value="1"/>
</dbReference>
<keyword evidence="1" id="KW-1133">Transmembrane helix</keyword>
<evidence type="ECO:0000256" key="1">
    <source>
        <dbReference type="SAM" id="Phobius"/>
    </source>
</evidence>
<accession>A0A0H2U3K3</accession>
<keyword evidence="1" id="KW-0472">Membrane</keyword>
<dbReference type="Pfam" id="PF01073">
    <property type="entry name" value="3Beta_HSD"/>
    <property type="match status" value="1"/>
</dbReference>
<dbReference type="GO" id="GO:0016616">
    <property type="term" value="F:oxidoreductase activity, acting on the CH-OH group of donors, NAD or NADP as acceptor"/>
    <property type="evidence" value="ECO:0007669"/>
    <property type="project" value="InterPro"/>
</dbReference>
<organism evidence="3">
    <name type="scientific">Magnaporthiopsis poae (strain ATCC 64411 / 73-15)</name>
    <name type="common">Kentucky bluegrass fungus</name>
    <name type="synonym">Magnaporthe poae</name>
    <dbReference type="NCBI Taxonomy" id="644358"/>
    <lineage>
        <taxon>Eukaryota</taxon>
        <taxon>Fungi</taxon>
        <taxon>Dikarya</taxon>
        <taxon>Ascomycota</taxon>
        <taxon>Pezizomycotina</taxon>
        <taxon>Sordariomycetes</taxon>
        <taxon>Sordariomycetidae</taxon>
        <taxon>Magnaporthales</taxon>
        <taxon>Magnaporthaceae</taxon>
        <taxon>Magnaporthiopsis</taxon>
    </lineage>
</organism>